<evidence type="ECO:0008006" key="3">
    <source>
        <dbReference type="Google" id="ProtNLM"/>
    </source>
</evidence>
<dbReference type="EMBL" id="JAPEVG010000049">
    <property type="protein sequence ID" value="KAJ8489395.1"/>
    <property type="molecule type" value="Genomic_DNA"/>
</dbReference>
<dbReference type="Proteomes" id="UP001215151">
    <property type="component" value="Unassembled WGS sequence"/>
</dbReference>
<gene>
    <name evidence="1" type="ORF">ONZ51_g2948</name>
</gene>
<keyword evidence="2" id="KW-1185">Reference proteome</keyword>
<evidence type="ECO:0000313" key="2">
    <source>
        <dbReference type="Proteomes" id="UP001215151"/>
    </source>
</evidence>
<accession>A0AAD7XBL1</accession>
<dbReference type="SUPFAM" id="SSF52047">
    <property type="entry name" value="RNI-like"/>
    <property type="match status" value="1"/>
</dbReference>
<dbReference type="AlphaFoldDB" id="A0AAD7XBL1"/>
<evidence type="ECO:0000313" key="1">
    <source>
        <dbReference type="EMBL" id="KAJ8489395.1"/>
    </source>
</evidence>
<protein>
    <recommendedName>
        <fullName evidence="3">F-box domain-containing protein</fullName>
    </recommendedName>
</protein>
<name>A0AAD7XBL1_9APHY</name>
<dbReference type="InterPro" id="IPR032675">
    <property type="entry name" value="LRR_dom_sf"/>
</dbReference>
<dbReference type="Gene3D" id="3.80.10.10">
    <property type="entry name" value="Ribonuclease Inhibitor"/>
    <property type="match status" value="1"/>
</dbReference>
<proteinExistence type="predicted"/>
<reference evidence="1" key="1">
    <citation type="submission" date="2022-11" db="EMBL/GenBank/DDBJ databases">
        <title>Genome Sequence of Cubamyces cubensis.</title>
        <authorList>
            <person name="Buettner E."/>
        </authorList>
    </citation>
    <scope>NUCLEOTIDE SEQUENCE</scope>
    <source>
        <strain evidence="1">MPL-01</strain>
    </source>
</reference>
<organism evidence="1 2">
    <name type="scientific">Trametes cubensis</name>
    <dbReference type="NCBI Taxonomy" id="1111947"/>
    <lineage>
        <taxon>Eukaryota</taxon>
        <taxon>Fungi</taxon>
        <taxon>Dikarya</taxon>
        <taxon>Basidiomycota</taxon>
        <taxon>Agaricomycotina</taxon>
        <taxon>Agaricomycetes</taxon>
        <taxon>Polyporales</taxon>
        <taxon>Polyporaceae</taxon>
        <taxon>Trametes</taxon>
    </lineage>
</organism>
<sequence>MTGHSTRTRECSDKAALARAKEPKMSTLRPFDRIPVEILTYIFSWAIEDDESGWPGPNQIDIRYHGAYYLPTFFNDGSRALDEIVQVCSHWRSVALKSSDLWRKVDVYQHIERLVIFLDRSQNKTLDVSLHRISGARLALPHCLVAHSHRLRKLALHWPDKDKADEEECRNFTYQVAQMDLPVLEELLVDHGEILWAQALPLDSNLLPSLRIVRFDTHHISWDSAIFTQLRILHLQDVYIDDEQEVPLSDFLEILAECQLLEELILARAACISFPYLTQGSTSEECLAGPIVELPKLRILHLEWDNVSSAPCENYQLLQHLRLRSETTVRIAIDFSPWHHVKSHLELVPRDPTRLPILATGTCARVSLYPSPPRLIRFVVGPTVENNDFTLLLADKKDFNMHVWNDADEHLTDFCALFADTPLTHLSLDAEGFSMVGLISSFCLLQHLTTIQVDFNTVRALDNLLSALATISPFPASSGPPTQPHLLHLSKKDVSGSKQCMRCGRSEITLIEAEDVSVAS</sequence>
<comment type="caution">
    <text evidence="1">The sequence shown here is derived from an EMBL/GenBank/DDBJ whole genome shotgun (WGS) entry which is preliminary data.</text>
</comment>